<keyword evidence="1" id="KW-0575">Peroxidase</keyword>
<dbReference type="InterPro" id="IPR029032">
    <property type="entry name" value="AhpD-like"/>
</dbReference>
<keyword evidence="2" id="KW-1185">Reference proteome</keyword>
<evidence type="ECO:0000313" key="1">
    <source>
        <dbReference type="EMBL" id="SNT45344.1"/>
    </source>
</evidence>
<evidence type="ECO:0000313" key="2">
    <source>
        <dbReference type="Proteomes" id="UP000198280"/>
    </source>
</evidence>
<dbReference type="Proteomes" id="UP000198280">
    <property type="component" value="Unassembled WGS sequence"/>
</dbReference>
<name>A0A239MTB5_9ACTN</name>
<organism evidence="1 2">
    <name type="scientific">Actinacidiphila glaucinigra</name>
    <dbReference type="NCBI Taxonomy" id="235986"/>
    <lineage>
        <taxon>Bacteria</taxon>
        <taxon>Bacillati</taxon>
        <taxon>Actinomycetota</taxon>
        <taxon>Actinomycetes</taxon>
        <taxon>Kitasatosporales</taxon>
        <taxon>Streptomycetaceae</taxon>
        <taxon>Actinacidiphila</taxon>
    </lineage>
</organism>
<dbReference type="SUPFAM" id="SSF69118">
    <property type="entry name" value="AhpD-like"/>
    <property type="match status" value="1"/>
</dbReference>
<keyword evidence="1" id="KW-0560">Oxidoreductase</keyword>
<dbReference type="Gene3D" id="1.20.1290.10">
    <property type="entry name" value="AhpD-like"/>
    <property type="match status" value="1"/>
</dbReference>
<dbReference type="AlphaFoldDB" id="A0A239MTB5"/>
<sequence length="121" mass="12659">MIPAPAPVRERMAIATAEDHNCTYCLSAHTCIGAGVTTGGARELPATRSADQRRHAAVSGPHIARGRIGETQPKAARAMGVTGAEIADLVGNPALNILTDYRPFLADTKTEWPLVPPHAAA</sequence>
<proteinExistence type="predicted"/>
<dbReference type="EMBL" id="FZOF01000026">
    <property type="protein sequence ID" value="SNT45344.1"/>
    <property type="molecule type" value="Genomic_DNA"/>
</dbReference>
<gene>
    <name evidence="1" type="ORF">SAMN05216252_126133</name>
</gene>
<reference evidence="1 2" key="1">
    <citation type="submission" date="2017-06" db="EMBL/GenBank/DDBJ databases">
        <authorList>
            <person name="Kim H.J."/>
            <person name="Triplett B.A."/>
        </authorList>
    </citation>
    <scope>NUCLEOTIDE SEQUENCE [LARGE SCALE GENOMIC DNA]</scope>
    <source>
        <strain evidence="1 2">CGMCC 4.1858</strain>
    </source>
</reference>
<dbReference type="GO" id="GO:0004601">
    <property type="term" value="F:peroxidase activity"/>
    <property type="evidence" value="ECO:0007669"/>
    <property type="project" value="UniProtKB-KW"/>
</dbReference>
<protein>
    <submittedName>
        <fullName evidence="1">Alkylhydroperoxidase AhpD family core domain-containing protein</fullName>
    </submittedName>
</protein>
<accession>A0A239MTB5</accession>